<dbReference type="InterPro" id="IPR032675">
    <property type="entry name" value="LRR_dom_sf"/>
</dbReference>
<name>A0A835G1E6_9POAL</name>
<evidence type="ECO:0000313" key="3">
    <source>
        <dbReference type="Proteomes" id="UP000636709"/>
    </source>
</evidence>
<dbReference type="InterPro" id="IPR055357">
    <property type="entry name" value="LRR_At1g61320_AtMIF1"/>
</dbReference>
<dbReference type="SUPFAM" id="SSF52047">
    <property type="entry name" value="RNI-like"/>
    <property type="match status" value="1"/>
</dbReference>
<organism evidence="2 3">
    <name type="scientific">Digitaria exilis</name>
    <dbReference type="NCBI Taxonomy" id="1010633"/>
    <lineage>
        <taxon>Eukaryota</taxon>
        <taxon>Viridiplantae</taxon>
        <taxon>Streptophyta</taxon>
        <taxon>Embryophyta</taxon>
        <taxon>Tracheophyta</taxon>
        <taxon>Spermatophyta</taxon>
        <taxon>Magnoliopsida</taxon>
        <taxon>Liliopsida</taxon>
        <taxon>Poales</taxon>
        <taxon>Poaceae</taxon>
        <taxon>PACMAD clade</taxon>
        <taxon>Panicoideae</taxon>
        <taxon>Panicodae</taxon>
        <taxon>Paniceae</taxon>
        <taxon>Anthephorinae</taxon>
        <taxon>Digitaria</taxon>
    </lineage>
</organism>
<dbReference type="PANTHER" id="PTHR34145">
    <property type="entry name" value="OS02G0105600 PROTEIN"/>
    <property type="match status" value="1"/>
</dbReference>
<dbReference type="Gene3D" id="3.80.10.10">
    <property type="entry name" value="Ribonuclease Inhibitor"/>
    <property type="match status" value="1"/>
</dbReference>
<sequence>MPMRAAARAASVSRSFLHSWRCHPNLIFSKDTIGLKKSSSGENFHHKIDRILRNHSGGLKTFSLDYSGMCGFDGTSYLDSWLQIALKPGIREVTLWLSETNRKYNFPCSLLSVGPLRSLTSLHLWHVSSTWDELKCLLFNSLALEQLELVHCKEIACLKIPCSLQRLSNLSVFECLDLNVIESKAPNLSTLFLRGHRLNFSCVETLQVKKLDILRSNFIQDARTKLPSLMPNLETLVIISGSEVVDAPMLPTKFLYLKHLTIWLMFRPTSRPYDCLSLVSFLDASPSLETLVHLAKVYVTQLCMVHELMRADSQVRHMPEHRHACLKSLKISGFSSAKSLVELVCYILKNAVSLECLTLDTVYGHRCDQGKYKRCIPMSDNLLMEAPRALLAIRRYIENKVPSTVEFIVLKPCSRCHVRRRQISSQSCNAISI</sequence>
<dbReference type="InterPro" id="IPR053772">
    <property type="entry name" value="At1g61320/At1g61330-like"/>
</dbReference>
<protein>
    <recommendedName>
        <fullName evidence="1">At1g61320/AtMIF1 LRR domain-containing protein</fullName>
    </recommendedName>
</protein>
<keyword evidence="3" id="KW-1185">Reference proteome</keyword>
<gene>
    <name evidence="2" type="ORF">HU200_001007</name>
</gene>
<dbReference type="PANTHER" id="PTHR34145:SF23">
    <property type="entry name" value="OS04G0479800 PROTEIN"/>
    <property type="match status" value="1"/>
</dbReference>
<dbReference type="Proteomes" id="UP000636709">
    <property type="component" value="Unassembled WGS sequence"/>
</dbReference>
<proteinExistence type="predicted"/>
<evidence type="ECO:0000259" key="1">
    <source>
        <dbReference type="Pfam" id="PF23622"/>
    </source>
</evidence>
<dbReference type="EMBL" id="JACEFO010000112">
    <property type="protein sequence ID" value="KAF8781035.1"/>
    <property type="molecule type" value="Genomic_DNA"/>
</dbReference>
<evidence type="ECO:0000313" key="2">
    <source>
        <dbReference type="EMBL" id="KAF8781035.1"/>
    </source>
</evidence>
<feature type="domain" description="At1g61320/AtMIF1 LRR" evidence="1">
    <location>
        <begin position="113"/>
        <end position="414"/>
    </location>
</feature>
<reference evidence="2" key="1">
    <citation type="submission" date="2020-07" db="EMBL/GenBank/DDBJ databases">
        <title>Genome sequence and genetic diversity analysis of an under-domesticated orphan crop, white fonio (Digitaria exilis).</title>
        <authorList>
            <person name="Bennetzen J.L."/>
            <person name="Chen S."/>
            <person name="Ma X."/>
            <person name="Wang X."/>
            <person name="Yssel A.E.J."/>
            <person name="Chaluvadi S.R."/>
            <person name="Johnson M."/>
            <person name="Gangashetty P."/>
            <person name="Hamidou F."/>
            <person name="Sanogo M.D."/>
            <person name="Zwaenepoel A."/>
            <person name="Wallace J."/>
            <person name="Van De Peer Y."/>
            <person name="Van Deynze A."/>
        </authorList>
    </citation>
    <scope>NUCLEOTIDE SEQUENCE</scope>
    <source>
        <tissue evidence="2">Leaves</tissue>
    </source>
</reference>
<dbReference type="AlphaFoldDB" id="A0A835G1E6"/>
<accession>A0A835G1E6</accession>
<comment type="caution">
    <text evidence="2">The sequence shown here is derived from an EMBL/GenBank/DDBJ whole genome shotgun (WGS) entry which is preliminary data.</text>
</comment>
<dbReference type="OrthoDB" id="673865at2759"/>
<dbReference type="Pfam" id="PF23622">
    <property type="entry name" value="LRR_At1g61320_AtMIF1"/>
    <property type="match status" value="2"/>
</dbReference>
<feature type="domain" description="At1g61320/AtMIF1 LRR" evidence="1">
    <location>
        <begin position="51"/>
        <end position="112"/>
    </location>
</feature>